<evidence type="ECO:0000313" key="10">
    <source>
        <dbReference type="Proteomes" id="UP000250266"/>
    </source>
</evidence>
<sequence>MFLAAMAPLYRLLLINTPPNNQSRVTIYAVSTLLSCSAIHIYLDNITVHGFIFAVMVLSAVLLAIRIVKSKNAGTDASTQASGAGKLEKYEIISRLTGAGAGLFVLAYFFWLIDVGFCRQLDNLRRQVGLPWGLLLELHGWWHVLSGIAAYMVLVVVDLTSDKEDCSCGEDNRNKHWEVTKGQYSWPVGPMICQLQQSK</sequence>
<dbReference type="PANTHER" id="PTHR46187">
    <property type="entry name" value="ALKALINE CERAMIDASE 3"/>
    <property type="match status" value="1"/>
</dbReference>
<dbReference type="GO" id="GO:0046513">
    <property type="term" value="P:ceramide biosynthetic process"/>
    <property type="evidence" value="ECO:0007669"/>
    <property type="project" value="TreeGrafter"/>
</dbReference>
<evidence type="ECO:0000256" key="5">
    <source>
        <dbReference type="ARBA" id="ARBA00022989"/>
    </source>
</evidence>
<dbReference type="GO" id="GO:0016811">
    <property type="term" value="F:hydrolase activity, acting on carbon-nitrogen (but not peptide) bonds, in linear amides"/>
    <property type="evidence" value="ECO:0007669"/>
    <property type="project" value="InterPro"/>
</dbReference>
<dbReference type="GO" id="GO:0005789">
    <property type="term" value="C:endoplasmic reticulum membrane"/>
    <property type="evidence" value="ECO:0007669"/>
    <property type="project" value="TreeGrafter"/>
</dbReference>
<evidence type="ECO:0000256" key="3">
    <source>
        <dbReference type="ARBA" id="ARBA00022692"/>
    </source>
</evidence>
<proteinExistence type="inferred from homology"/>
<evidence type="ECO:0000256" key="4">
    <source>
        <dbReference type="ARBA" id="ARBA00022801"/>
    </source>
</evidence>
<reference evidence="9 10" key="1">
    <citation type="journal article" date="2016" name="Nat. Commun.">
        <title>Ectomycorrhizal ecology is imprinted in the genome of the dominant symbiotic fungus Cenococcum geophilum.</title>
        <authorList>
            <consortium name="DOE Joint Genome Institute"/>
            <person name="Peter M."/>
            <person name="Kohler A."/>
            <person name="Ohm R.A."/>
            <person name="Kuo A."/>
            <person name="Krutzmann J."/>
            <person name="Morin E."/>
            <person name="Arend M."/>
            <person name="Barry K.W."/>
            <person name="Binder M."/>
            <person name="Choi C."/>
            <person name="Clum A."/>
            <person name="Copeland A."/>
            <person name="Grisel N."/>
            <person name="Haridas S."/>
            <person name="Kipfer T."/>
            <person name="LaButti K."/>
            <person name="Lindquist E."/>
            <person name="Lipzen A."/>
            <person name="Maire R."/>
            <person name="Meier B."/>
            <person name="Mihaltcheva S."/>
            <person name="Molinier V."/>
            <person name="Murat C."/>
            <person name="Poggeler S."/>
            <person name="Quandt C.A."/>
            <person name="Sperisen C."/>
            <person name="Tritt A."/>
            <person name="Tisserant E."/>
            <person name="Crous P.W."/>
            <person name="Henrissat B."/>
            <person name="Nehls U."/>
            <person name="Egli S."/>
            <person name="Spatafora J.W."/>
            <person name="Grigoriev I.V."/>
            <person name="Martin F.M."/>
        </authorList>
    </citation>
    <scope>NUCLEOTIDE SEQUENCE [LARGE SCALE GENOMIC DNA]</scope>
    <source>
        <strain evidence="9 10">CBS 459.81</strain>
    </source>
</reference>
<keyword evidence="5 8" id="KW-1133">Transmembrane helix</keyword>
<feature type="transmembrane region" description="Helical" evidence="8">
    <location>
        <begin position="140"/>
        <end position="157"/>
    </location>
</feature>
<keyword evidence="10" id="KW-1185">Reference proteome</keyword>
<feature type="binding site" evidence="7">
    <location>
        <position position="139"/>
    </location>
    <ligand>
        <name>Zn(2+)</name>
        <dbReference type="ChEBI" id="CHEBI:29105"/>
        <note>catalytic</note>
    </ligand>
</feature>
<dbReference type="EMBL" id="KV745240">
    <property type="protein sequence ID" value="OCK76127.1"/>
    <property type="molecule type" value="Genomic_DNA"/>
</dbReference>
<evidence type="ECO:0000256" key="6">
    <source>
        <dbReference type="ARBA" id="ARBA00023136"/>
    </source>
</evidence>
<organism evidence="9 10">
    <name type="scientific">Lepidopterella palustris CBS 459.81</name>
    <dbReference type="NCBI Taxonomy" id="1314670"/>
    <lineage>
        <taxon>Eukaryota</taxon>
        <taxon>Fungi</taxon>
        <taxon>Dikarya</taxon>
        <taxon>Ascomycota</taxon>
        <taxon>Pezizomycotina</taxon>
        <taxon>Dothideomycetes</taxon>
        <taxon>Pleosporomycetidae</taxon>
        <taxon>Mytilinidiales</taxon>
        <taxon>Argynnaceae</taxon>
        <taxon>Lepidopterella</taxon>
    </lineage>
</organism>
<dbReference type="Proteomes" id="UP000250266">
    <property type="component" value="Unassembled WGS sequence"/>
</dbReference>
<accession>A0A8E2JBB8</accession>
<evidence type="ECO:0000256" key="2">
    <source>
        <dbReference type="ARBA" id="ARBA00009780"/>
    </source>
</evidence>
<keyword evidence="3 8" id="KW-0812">Transmembrane</keyword>
<dbReference type="GO" id="GO:0046514">
    <property type="term" value="P:ceramide catabolic process"/>
    <property type="evidence" value="ECO:0007669"/>
    <property type="project" value="TreeGrafter"/>
</dbReference>
<comment type="similarity">
    <text evidence="2">Belongs to the alkaline ceramidase family.</text>
</comment>
<evidence type="ECO:0000256" key="8">
    <source>
        <dbReference type="SAM" id="Phobius"/>
    </source>
</evidence>
<evidence type="ECO:0000313" key="9">
    <source>
        <dbReference type="EMBL" id="OCK76127.1"/>
    </source>
</evidence>
<keyword evidence="6 8" id="KW-0472">Membrane</keyword>
<name>A0A8E2JBB8_9PEZI</name>
<protein>
    <submittedName>
        <fullName evidence="9">APHC-domain-containing protein</fullName>
    </submittedName>
</protein>
<dbReference type="InterPro" id="IPR008901">
    <property type="entry name" value="ACER"/>
</dbReference>
<feature type="binding site" evidence="7">
    <location>
        <position position="143"/>
    </location>
    <ligand>
        <name>Zn(2+)</name>
        <dbReference type="ChEBI" id="CHEBI:29105"/>
        <note>catalytic</note>
    </ligand>
</feature>
<dbReference type="AlphaFoldDB" id="A0A8E2JBB8"/>
<dbReference type="Pfam" id="PF05875">
    <property type="entry name" value="Ceramidase"/>
    <property type="match status" value="1"/>
</dbReference>
<keyword evidence="4" id="KW-0378">Hydrolase</keyword>
<comment type="subcellular location">
    <subcellularLocation>
        <location evidence="1">Membrane</location>
        <topology evidence="1">Multi-pass membrane protein</topology>
    </subcellularLocation>
</comment>
<comment type="cofactor">
    <cofactor evidence="7">
        <name>Zn(2+)</name>
        <dbReference type="ChEBI" id="CHEBI:29105"/>
    </cofactor>
</comment>
<keyword evidence="7" id="KW-0862">Zinc</keyword>
<gene>
    <name evidence="9" type="ORF">K432DRAFT_153800</name>
</gene>
<evidence type="ECO:0000256" key="7">
    <source>
        <dbReference type="PIRSR" id="PIRSR608901-2"/>
    </source>
</evidence>
<dbReference type="GO" id="GO:0046872">
    <property type="term" value="F:metal ion binding"/>
    <property type="evidence" value="ECO:0007669"/>
    <property type="project" value="UniProtKB-KW"/>
</dbReference>
<evidence type="ECO:0000256" key="1">
    <source>
        <dbReference type="ARBA" id="ARBA00004141"/>
    </source>
</evidence>
<dbReference type="PANTHER" id="PTHR46187:SF1">
    <property type="entry name" value="ALKALINE PHYTOCERAMIDASE"/>
    <property type="match status" value="1"/>
</dbReference>
<feature type="transmembrane region" description="Helical" evidence="8">
    <location>
        <begin position="49"/>
        <end position="68"/>
    </location>
</feature>
<feature type="transmembrane region" description="Helical" evidence="8">
    <location>
        <begin position="92"/>
        <end position="113"/>
    </location>
</feature>
<keyword evidence="7" id="KW-0479">Metal-binding</keyword>